<evidence type="ECO:0000313" key="1">
    <source>
        <dbReference type="EMBL" id="PIK43854.1"/>
    </source>
</evidence>
<comment type="caution">
    <text evidence="1">The sequence shown here is derived from an EMBL/GenBank/DDBJ whole genome shotgun (WGS) entry which is preliminary data.</text>
</comment>
<reference evidence="1 2" key="1">
    <citation type="journal article" date="2017" name="PLoS Biol.">
        <title>The sea cucumber genome provides insights into morphological evolution and visceral regeneration.</title>
        <authorList>
            <person name="Zhang X."/>
            <person name="Sun L."/>
            <person name="Yuan J."/>
            <person name="Sun Y."/>
            <person name="Gao Y."/>
            <person name="Zhang L."/>
            <person name="Li S."/>
            <person name="Dai H."/>
            <person name="Hamel J.F."/>
            <person name="Liu C."/>
            <person name="Yu Y."/>
            <person name="Liu S."/>
            <person name="Lin W."/>
            <person name="Guo K."/>
            <person name="Jin S."/>
            <person name="Xu P."/>
            <person name="Storey K.B."/>
            <person name="Huan P."/>
            <person name="Zhang T."/>
            <person name="Zhou Y."/>
            <person name="Zhang J."/>
            <person name="Lin C."/>
            <person name="Li X."/>
            <person name="Xing L."/>
            <person name="Huo D."/>
            <person name="Sun M."/>
            <person name="Wang L."/>
            <person name="Mercier A."/>
            <person name="Li F."/>
            <person name="Yang H."/>
            <person name="Xiang J."/>
        </authorList>
    </citation>
    <scope>NUCLEOTIDE SEQUENCE [LARGE SCALE GENOMIC DNA]</scope>
    <source>
        <strain evidence="1">Shaxun</strain>
        <tissue evidence="1">Muscle</tissue>
    </source>
</reference>
<dbReference type="EMBL" id="MRZV01000819">
    <property type="protein sequence ID" value="PIK43854.1"/>
    <property type="molecule type" value="Genomic_DNA"/>
</dbReference>
<dbReference type="AlphaFoldDB" id="A0A2G8K772"/>
<sequence length="280" mass="32908">MRDENVHMSEAHKNDHSLLDEFAFEALSGYHQKLVWKKKQLHKLFGEEFYNQYIRVGILVEDDVLDCDVIRVEEFHDQYNVEVRFYHKLFCEWYAAHYLARNVSKLSSNAAQLLGNLDPFDLQYVYRFACGLNKDASEHIIKYLQRTDEGQKFAILCILEQEDNMQDCVEIVKKLVSYNVEIHQNDNRLLQRSTLQILEFSSNKEIPITCLYLNKSYKECEGSNIVLHSGITLTYPSTLQHLKIEMGKDEETCEPKSLSEEEINAIFQYVLRCRAFKKLS</sequence>
<evidence type="ECO:0000313" key="2">
    <source>
        <dbReference type="Proteomes" id="UP000230750"/>
    </source>
</evidence>
<name>A0A2G8K772_STIJA</name>
<organism evidence="1 2">
    <name type="scientific">Stichopus japonicus</name>
    <name type="common">Sea cucumber</name>
    <dbReference type="NCBI Taxonomy" id="307972"/>
    <lineage>
        <taxon>Eukaryota</taxon>
        <taxon>Metazoa</taxon>
        <taxon>Echinodermata</taxon>
        <taxon>Eleutherozoa</taxon>
        <taxon>Echinozoa</taxon>
        <taxon>Holothuroidea</taxon>
        <taxon>Aspidochirotacea</taxon>
        <taxon>Aspidochirotida</taxon>
        <taxon>Stichopodidae</taxon>
        <taxon>Apostichopus</taxon>
    </lineage>
</organism>
<keyword evidence="2" id="KW-1185">Reference proteome</keyword>
<dbReference type="Proteomes" id="UP000230750">
    <property type="component" value="Unassembled WGS sequence"/>
</dbReference>
<proteinExistence type="predicted"/>
<gene>
    <name evidence="1" type="ORF">BSL78_19296</name>
</gene>
<accession>A0A2G8K772</accession>
<protein>
    <submittedName>
        <fullName evidence="1">Uncharacterized protein</fullName>
    </submittedName>
</protein>